<evidence type="ECO:0000313" key="4">
    <source>
        <dbReference type="EMBL" id="CBH10942.1"/>
    </source>
</evidence>
<dbReference type="VEuPathDB" id="TriTrypDB:Tbg972.5.800"/>
<feature type="chain" id="PRO_5003005399" evidence="3">
    <location>
        <begin position="23"/>
        <end position="401"/>
    </location>
</feature>
<sequence>MSRTIVLGLGFVLLVCYSGKLAESSSDAQHVADGKLSRDGANALCALKETVQKIGTEGADNLVKKAEDNVTHLKDYRKRVGYFGSQVISLSGRGDPDSDDDAKKELKEFCEEAENETRDDLRDAKELYTEIEKDAKRSKEAAKATLGEEAKGTDSKGLSGVLHRHCGESQGKNKAPSQHCDTDVYNNESDGGKYTISCGTDNTHHRGSPSARLHKAFDEWESKKPKKAGGNLKCEAAGENSSSPCTVSEGWKENYEELNVSLSTLEENGHHIENATREGAKRLTSVYLAYKMLKDGKTAGEALQEAKSRLEGNDTDCPEEGENSSRCLSNDDLLSGARDHFIFPLTIPELLMYVGIPLLVVLIGVVLFCIFRARKKDRKEDVASGSVHQGKGMPSTNIDPF</sequence>
<reference evidence="5" key="1">
    <citation type="journal article" date="2010" name="PLoS Negl. Trop. Dis.">
        <title>The genome sequence of Trypanosoma brucei gambiense, causative agent of chronic human african trypanosomiasis.</title>
        <authorList>
            <person name="Jackson A.P."/>
            <person name="Sanders M."/>
            <person name="Berry A."/>
            <person name="McQuillan J."/>
            <person name="Aslett M.A."/>
            <person name="Quail M.A."/>
            <person name="Chukualim B."/>
            <person name="Capewell P."/>
            <person name="MacLeod A."/>
            <person name="Melville S.E."/>
            <person name="Gibson W."/>
            <person name="Barry J.D."/>
            <person name="Berriman M."/>
            <person name="Hertz-Fowler C."/>
        </authorList>
    </citation>
    <scope>NUCLEOTIDE SEQUENCE [LARGE SCALE GENOMIC DNA]</scope>
    <source>
        <strain evidence="5">MHOM/CI/86/DAL972</strain>
    </source>
</reference>
<keyword evidence="2" id="KW-0812">Transmembrane</keyword>
<dbReference type="Proteomes" id="UP000002316">
    <property type="component" value="Chromosome 5"/>
</dbReference>
<evidence type="ECO:0000256" key="3">
    <source>
        <dbReference type="SAM" id="SignalP"/>
    </source>
</evidence>
<feature type="region of interest" description="Disordered" evidence="1">
    <location>
        <begin position="229"/>
        <end position="248"/>
    </location>
</feature>
<dbReference type="EMBL" id="FN554968">
    <property type="protein sequence ID" value="CBH10942.1"/>
    <property type="molecule type" value="Genomic_DNA"/>
</dbReference>
<feature type="region of interest" description="Disordered" evidence="1">
    <location>
        <begin position="309"/>
        <end position="328"/>
    </location>
</feature>
<evidence type="ECO:0000313" key="5">
    <source>
        <dbReference type="Proteomes" id="UP000002316"/>
    </source>
</evidence>
<dbReference type="AlphaFoldDB" id="C9ZNG4"/>
<keyword evidence="2" id="KW-1133">Transmembrane helix</keyword>
<proteinExistence type="predicted"/>
<feature type="compositionally biased region" description="Acidic residues" evidence="1">
    <location>
        <begin position="313"/>
        <end position="322"/>
    </location>
</feature>
<feature type="region of interest" description="Disordered" evidence="1">
    <location>
        <begin position="135"/>
        <end position="180"/>
    </location>
</feature>
<evidence type="ECO:0000256" key="1">
    <source>
        <dbReference type="SAM" id="MobiDB-lite"/>
    </source>
</evidence>
<keyword evidence="2" id="KW-0472">Membrane</keyword>
<feature type="transmembrane region" description="Helical" evidence="2">
    <location>
        <begin position="350"/>
        <end position="371"/>
    </location>
</feature>
<feature type="compositionally biased region" description="Basic and acidic residues" evidence="1">
    <location>
        <begin position="135"/>
        <end position="154"/>
    </location>
</feature>
<dbReference type="InterPro" id="IPR021057">
    <property type="entry name" value="Trypano_invariant_glycop"/>
</dbReference>
<keyword evidence="3" id="KW-0732">Signal</keyword>
<dbReference type="RefSeq" id="XP_011773229.1">
    <property type="nucleotide sequence ID" value="XM_011774927.1"/>
</dbReference>
<gene>
    <name evidence="4" type="ORF">TbgDal_V800</name>
</gene>
<dbReference type="KEGG" id="tbg:TbgDal_V800"/>
<name>C9ZNG4_TRYB9</name>
<dbReference type="Pfam" id="PF11727">
    <property type="entry name" value="ISG65-75"/>
    <property type="match status" value="1"/>
</dbReference>
<organism evidence="4 5">
    <name type="scientific">Trypanosoma brucei gambiense (strain MHOM/CI/86/DAL972)</name>
    <dbReference type="NCBI Taxonomy" id="679716"/>
    <lineage>
        <taxon>Eukaryota</taxon>
        <taxon>Discoba</taxon>
        <taxon>Euglenozoa</taxon>
        <taxon>Kinetoplastea</taxon>
        <taxon>Metakinetoplastina</taxon>
        <taxon>Trypanosomatida</taxon>
        <taxon>Trypanosomatidae</taxon>
        <taxon>Trypanosoma</taxon>
    </lineage>
</organism>
<accession>C9ZNG4</accession>
<dbReference type="GeneID" id="23861706"/>
<evidence type="ECO:0000256" key="2">
    <source>
        <dbReference type="SAM" id="Phobius"/>
    </source>
</evidence>
<protein>
    <submittedName>
        <fullName evidence="4">Acidic phosphatase, putative</fullName>
    </submittedName>
</protein>
<feature type="signal peptide" evidence="3">
    <location>
        <begin position="1"/>
        <end position="22"/>
    </location>
</feature>
<feature type="region of interest" description="Disordered" evidence="1">
    <location>
        <begin position="382"/>
        <end position="401"/>
    </location>
</feature>